<evidence type="ECO:0000313" key="5">
    <source>
        <dbReference type="EMBL" id="NBG66319.1"/>
    </source>
</evidence>
<dbReference type="EMBL" id="WWNE01000007">
    <property type="protein sequence ID" value="NBG66319.1"/>
    <property type="molecule type" value="Genomic_DNA"/>
</dbReference>
<proteinExistence type="predicted"/>
<keyword evidence="6" id="KW-1185">Reference proteome</keyword>
<dbReference type="PANTHER" id="PTHR32347:SF14">
    <property type="entry name" value="EFFLUX SYSTEM COMPONENT YKNX-RELATED"/>
    <property type="match status" value="1"/>
</dbReference>
<dbReference type="GO" id="GO:0030313">
    <property type="term" value="C:cell envelope"/>
    <property type="evidence" value="ECO:0007669"/>
    <property type="project" value="UniProtKB-SubCell"/>
</dbReference>
<sequence length="362" mass="41038">MKKQQRVMVSLLASLLIGACQGDKSEIKPSTGALVESVYSSIIIEPDSFYQVYAAARGIIDEIYVKEGDLISKGDPIARIVDDNSKLLSENAALEMNLAQQNYEGQSNLIKDLQNELAVAKLKLINDSINLERQKRLWNQQIGSRTELEQRQLVYETSLNNVNTLKRKLDRKQDELKVLLQKSKNNYTNSLNNYKDYNVLSRVNGQVYELLKEEGELLSEQEPIGVIGSSNRFLIKMQVDEVDIVRIKTGQLVYVTLDAYNSQVFEAEVKQIIPQMNQATQTFWVEARFTNPPAVLYSGLRGEANIVIARKENVLTIPLEYLYSSDQVLTEKDTLFVKTGLRSLERVEIIEGLDSNTKIIKP</sequence>
<keyword evidence="2 3" id="KW-0175">Coiled coil</keyword>
<dbReference type="InterPro" id="IPR058792">
    <property type="entry name" value="Beta-barrel_RND_2"/>
</dbReference>
<accession>A0A6N9NKD7</accession>
<dbReference type="Pfam" id="PF25954">
    <property type="entry name" value="Beta-barrel_RND_2"/>
    <property type="match status" value="1"/>
</dbReference>
<evidence type="ECO:0000259" key="4">
    <source>
        <dbReference type="Pfam" id="PF25954"/>
    </source>
</evidence>
<dbReference type="Proteomes" id="UP000470771">
    <property type="component" value="Unassembled WGS sequence"/>
</dbReference>
<evidence type="ECO:0000256" key="1">
    <source>
        <dbReference type="ARBA" id="ARBA00004196"/>
    </source>
</evidence>
<dbReference type="RefSeq" id="WP_160633273.1">
    <property type="nucleotide sequence ID" value="NZ_WWNE01000007.1"/>
</dbReference>
<dbReference type="PROSITE" id="PS51257">
    <property type="entry name" value="PROKAR_LIPOPROTEIN"/>
    <property type="match status" value="1"/>
</dbReference>
<name>A0A6N9NKD7_9FLAO</name>
<organism evidence="5 6">
    <name type="scientific">Acidiluteibacter ferrifornacis</name>
    <dbReference type="NCBI Taxonomy" id="2692424"/>
    <lineage>
        <taxon>Bacteria</taxon>
        <taxon>Pseudomonadati</taxon>
        <taxon>Bacteroidota</taxon>
        <taxon>Flavobacteriia</taxon>
        <taxon>Flavobacteriales</taxon>
        <taxon>Cryomorphaceae</taxon>
        <taxon>Acidiluteibacter</taxon>
    </lineage>
</organism>
<dbReference type="InterPro" id="IPR050465">
    <property type="entry name" value="UPF0194_transport"/>
</dbReference>
<feature type="domain" description="CusB-like beta-barrel" evidence="4">
    <location>
        <begin position="235"/>
        <end position="303"/>
    </location>
</feature>
<gene>
    <name evidence="5" type="ORF">GQN54_09340</name>
</gene>
<dbReference type="AlphaFoldDB" id="A0A6N9NKD7"/>
<dbReference type="Gene3D" id="2.40.50.100">
    <property type="match status" value="1"/>
</dbReference>
<comment type="caution">
    <text evidence="5">The sequence shown here is derived from an EMBL/GenBank/DDBJ whole genome shotgun (WGS) entry which is preliminary data.</text>
</comment>
<dbReference type="SUPFAM" id="SSF111369">
    <property type="entry name" value="HlyD-like secretion proteins"/>
    <property type="match status" value="1"/>
</dbReference>
<comment type="subcellular location">
    <subcellularLocation>
        <location evidence="1">Cell envelope</location>
    </subcellularLocation>
</comment>
<evidence type="ECO:0000256" key="3">
    <source>
        <dbReference type="SAM" id="Coils"/>
    </source>
</evidence>
<reference evidence="5 6" key="1">
    <citation type="submission" date="2019-12" db="EMBL/GenBank/DDBJ databases">
        <authorList>
            <person name="Zhao J."/>
        </authorList>
    </citation>
    <scope>NUCLEOTIDE SEQUENCE [LARGE SCALE GENOMIC DNA]</scope>
    <source>
        <strain evidence="5 6">S-15</strain>
    </source>
</reference>
<dbReference type="Gene3D" id="2.40.30.170">
    <property type="match status" value="1"/>
</dbReference>
<feature type="coiled-coil region" evidence="3">
    <location>
        <begin position="155"/>
        <end position="186"/>
    </location>
</feature>
<feature type="coiled-coil region" evidence="3">
    <location>
        <begin position="96"/>
        <end position="123"/>
    </location>
</feature>
<evidence type="ECO:0000256" key="2">
    <source>
        <dbReference type="ARBA" id="ARBA00023054"/>
    </source>
</evidence>
<evidence type="ECO:0000313" key="6">
    <source>
        <dbReference type="Proteomes" id="UP000470771"/>
    </source>
</evidence>
<dbReference type="PANTHER" id="PTHR32347">
    <property type="entry name" value="EFFLUX SYSTEM COMPONENT YKNX-RELATED"/>
    <property type="match status" value="1"/>
</dbReference>
<protein>
    <submittedName>
        <fullName evidence="5">HlyD family efflux transporter periplasmic adaptor subunit</fullName>
    </submittedName>
</protein>